<reference evidence="3" key="1">
    <citation type="journal article" date="2015" name="PLoS Genet.">
        <title>Genome Sequence and Transcriptome Analyses of Chrysochromulina tobin: Metabolic Tools for Enhanced Algal Fitness in the Prominent Order Prymnesiales (Haptophyceae).</title>
        <authorList>
            <person name="Hovde B.T."/>
            <person name="Deodato C.R."/>
            <person name="Hunsperger H.M."/>
            <person name="Ryken S.A."/>
            <person name="Yost W."/>
            <person name="Jha R.K."/>
            <person name="Patterson J."/>
            <person name="Monnat R.J. Jr."/>
            <person name="Barlow S.B."/>
            <person name="Starkenburg S.R."/>
            <person name="Cattolico R.A."/>
        </authorList>
    </citation>
    <scope>NUCLEOTIDE SEQUENCE</scope>
    <source>
        <strain evidence="3">CCMP291</strain>
    </source>
</reference>
<proteinExistence type="predicted"/>
<accession>A0A0M0LT38</accession>
<evidence type="ECO:0000313" key="2">
    <source>
        <dbReference type="EMBL" id="KOO53913.1"/>
    </source>
</evidence>
<evidence type="ECO:0000313" key="3">
    <source>
        <dbReference type="Proteomes" id="UP000037460"/>
    </source>
</evidence>
<protein>
    <submittedName>
        <fullName evidence="2">Uncharacterized protein</fullName>
    </submittedName>
</protein>
<name>A0A0M0LT38_9EUKA</name>
<keyword evidence="3" id="KW-1185">Reference proteome</keyword>
<dbReference type="AlphaFoldDB" id="A0A0M0LT38"/>
<sequence>MEPEAGTGSEDGDGSGEEPGHVAPAHEAPEHEPPGHRPKKRTDTLGDVQRALRI</sequence>
<evidence type="ECO:0000256" key="1">
    <source>
        <dbReference type="SAM" id="MobiDB-lite"/>
    </source>
</evidence>
<organism evidence="2 3">
    <name type="scientific">Chrysochromulina tobinii</name>
    <dbReference type="NCBI Taxonomy" id="1460289"/>
    <lineage>
        <taxon>Eukaryota</taxon>
        <taxon>Haptista</taxon>
        <taxon>Haptophyta</taxon>
        <taxon>Prymnesiophyceae</taxon>
        <taxon>Prymnesiales</taxon>
        <taxon>Chrysochromulinaceae</taxon>
        <taxon>Chrysochromulina</taxon>
    </lineage>
</organism>
<comment type="caution">
    <text evidence="2">The sequence shown here is derived from an EMBL/GenBank/DDBJ whole genome shotgun (WGS) entry which is preliminary data.</text>
</comment>
<feature type="non-terminal residue" evidence="2">
    <location>
        <position position="54"/>
    </location>
</feature>
<dbReference type="EMBL" id="JWZX01000002">
    <property type="protein sequence ID" value="KOO53913.1"/>
    <property type="molecule type" value="Genomic_DNA"/>
</dbReference>
<dbReference type="Proteomes" id="UP000037460">
    <property type="component" value="Unassembled WGS sequence"/>
</dbReference>
<feature type="region of interest" description="Disordered" evidence="1">
    <location>
        <begin position="1"/>
        <end position="54"/>
    </location>
</feature>
<gene>
    <name evidence="2" type="ORF">Ctob_015070</name>
</gene>